<evidence type="ECO:0000313" key="2">
    <source>
        <dbReference type="Proteomes" id="UP000006420"/>
    </source>
</evidence>
<organism evidence="1 2">
    <name type="scientific">Dysgonomonas mossii DSM 22836</name>
    <dbReference type="NCBI Taxonomy" id="742767"/>
    <lineage>
        <taxon>Bacteria</taxon>
        <taxon>Pseudomonadati</taxon>
        <taxon>Bacteroidota</taxon>
        <taxon>Bacteroidia</taxon>
        <taxon>Bacteroidales</taxon>
        <taxon>Dysgonomonadaceae</taxon>
        <taxon>Dysgonomonas</taxon>
    </lineage>
</organism>
<dbReference type="HOGENOM" id="CLU_3389168_0_0_10"/>
<comment type="caution">
    <text evidence="1">The sequence shown here is derived from an EMBL/GenBank/DDBJ whole genome shotgun (WGS) entry which is preliminary data.</text>
</comment>
<dbReference type="EMBL" id="ADLW01000003">
    <property type="protein sequence ID" value="EGK04570.1"/>
    <property type="molecule type" value="Genomic_DNA"/>
</dbReference>
<gene>
    <name evidence="1" type="ORF">HMPREF9456_00897</name>
</gene>
<reference evidence="1 2" key="1">
    <citation type="submission" date="2011-04" db="EMBL/GenBank/DDBJ databases">
        <title>The Genome Sequence of Dysgonomonas mossii DSM 22836.</title>
        <authorList>
            <consortium name="The Broad Institute Genome Sequencing Platform"/>
            <person name="Earl A."/>
            <person name="Ward D."/>
            <person name="Feldgarden M."/>
            <person name="Gevers D."/>
            <person name="Pudlo N."/>
            <person name="Martens E."/>
            <person name="Allen-Vercoe E."/>
            <person name="Young S.K."/>
            <person name="Zeng Q."/>
            <person name="Gargeya S."/>
            <person name="Fitzgerald M."/>
            <person name="Haas B."/>
            <person name="Abouelleil A."/>
            <person name="Alvarado L."/>
            <person name="Arachchi H.M."/>
            <person name="Berlin A."/>
            <person name="Brown A."/>
            <person name="Chapman S.B."/>
            <person name="Chen Z."/>
            <person name="Dunbar C."/>
            <person name="Freedman E."/>
            <person name="Gearin G."/>
            <person name="Gellesch M."/>
            <person name="Goldberg J."/>
            <person name="Griggs A."/>
            <person name="Gujja S."/>
            <person name="Heiman D."/>
            <person name="Howarth C."/>
            <person name="Larson L."/>
            <person name="Lui A."/>
            <person name="MacDonald P.J.P."/>
            <person name="Mehta T."/>
            <person name="Montmayeur A."/>
            <person name="Murphy C."/>
            <person name="Neiman D."/>
            <person name="Pearson M."/>
            <person name="Priest M."/>
            <person name="Roberts A."/>
            <person name="Saif S."/>
            <person name="Shea T."/>
            <person name="Shenoy N."/>
            <person name="Sisk P."/>
            <person name="Stolte C."/>
            <person name="Sykes S."/>
            <person name="Yandava C."/>
            <person name="Wortman J."/>
            <person name="Nusbaum C."/>
            <person name="Birren B."/>
        </authorList>
    </citation>
    <scope>NUCLEOTIDE SEQUENCE [LARGE SCALE GENOMIC DNA]</scope>
    <source>
        <strain evidence="1 2">DSM 22836</strain>
    </source>
</reference>
<dbReference type="PROSITE" id="PS51257">
    <property type="entry name" value="PROKAR_LIPOPROTEIN"/>
    <property type="match status" value="1"/>
</dbReference>
<dbReference type="Proteomes" id="UP000006420">
    <property type="component" value="Unassembled WGS sequence"/>
</dbReference>
<dbReference type="STRING" id="742767.HMPREF9456_00897"/>
<accession>F8WXW7</accession>
<evidence type="ECO:0000313" key="1">
    <source>
        <dbReference type="EMBL" id="EGK04570.1"/>
    </source>
</evidence>
<protein>
    <submittedName>
        <fullName evidence="1">Uncharacterized protein</fullName>
    </submittedName>
</protein>
<dbReference type="AlphaFoldDB" id="F8WXW7"/>
<sequence>MKLNGAIQTEEKKFLCVPINTAILLACIYKEA</sequence>
<name>F8WXW7_9BACT</name>
<proteinExistence type="predicted"/>
<keyword evidence="2" id="KW-1185">Reference proteome</keyword>